<dbReference type="PANTHER" id="PTHR22602">
    <property type="entry name" value="TRANSFERASE CAF17, MITOCHONDRIAL-RELATED"/>
    <property type="match status" value="1"/>
</dbReference>
<dbReference type="NCBIfam" id="TIGR03317">
    <property type="entry name" value="ygfZ_signature"/>
    <property type="match status" value="1"/>
</dbReference>
<organism evidence="4 5">
    <name type="scientific">Corynebacterium tapiri</name>
    <dbReference type="NCBI Taxonomy" id="1448266"/>
    <lineage>
        <taxon>Bacteria</taxon>
        <taxon>Bacillati</taxon>
        <taxon>Actinomycetota</taxon>
        <taxon>Actinomycetes</taxon>
        <taxon>Mycobacteriales</taxon>
        <taxon>Corynebacteriaceae</taxon>
        <taxon>Corynebacterium</taxon>
    </lineage>
</organism>
<accession>A0A5C4U455</accession>
<feature type="region of interest" description="Disordered" evidence="2">
    <location>
        <begin position="350"/>
        <end position="371"/>
    </location>
</feature>
<dbReference type="Proteomes" id="UP000312032">
    <property type="component" value="Unassembled WGS sequence"/>
</dbReference>
<protein>
    <submittedName>
        <fullName evidence="4">Folate-binding protein YgfZ</fullName>
    </submittedName>
</protein>
<evidence type="ECO:0000313" key="4">
    <source>
        <dbReference type="EMBL" id="TNL96105.1"/>
    </source>
</evidence>
<comment type="caution">
    <text evidence="4">The sequence shown here is derived from an EMBL/GenBank/DDBJ whole genome shotgun (WGS) entry which is preliminary data.</text>
</comment>
<gene>
    <name evidence="4" type="ORF">FHE74_08750</name>
</gene>
<evidence type="ECO:0000313" key="5">
    <source>
        <dbReference type="Proteomes" id="UP000312032"/>
    </source>
</evidence>
<evidence type="ECO:0000259" key="3">
    <source>
        <dbReference type="Pfam" id="PF25455"/>
    </source>
</evidence>
<dbReference type="Pfam" id="PF25455">
    <property type="entry name" value="Beta-barrel_CAF17_C"/>
    <property type="match status" value="1"/>
</dbReference>
<evidence type="ECO:0000256" key="2">
    <source>
        <dbReference type="SAM" id="MobiDB-lite"/>
    </source>
</evidence>
<keyword evidence="5" id="KW-1185">Reference proteome</keyword>
<dbReference type="InterPro" id="IPR057460">
    <property type="entry name" value="CAF17_C"/>
</dbReference>
<dbReference type="Gene3D" id="3.30.1360.120">
    <property type="entry name" value="Probable tRNA modification gtpase trme, domain 1"/>
    <property type="match status" value="2"/>
</dbReference>
<sequence>MADVTSYRSALLSLPGATERVAPAGPEATGNTALDALDAQGVAWHYGDPLGEQRALERSPRAIDRSQRGVIAVSGPEAGQFLNNLLSQKLDDAEDGFSASALDLDIQGHVLHHADVVRAGDIFYLDVPAAQQESLLSFLQKMVFWSQVTIELTDLGVVTILGPSTQEISGLEGVVATRRVPWPAAPRIDLLVPRAQLSDVFADLKQRGIAPAGLMAFTAERVRALEPELAIDLDNKSIAHEAHLFIGRGDHLGAVHLNKGCYRGQETVARVENLGRSPRLLVLLLLDGSSPQEPSPGEPITVGARAVGRIGTVVHDYDLGPIALGLVKRSALNSAQLHVGETAVAVDKDRLPQDEGAKAGRAAVEKLRSQR</sequence>
<reference evidence="4 5" key="1">
    <citation type="submission" date="2019-06" db="EMBL/GenBank/DDBJ databases">
        <authorList>
            <person name="Li J."/>
        </authorList>
    </citation>
    <scope>NUCLEOTIDE SEQUENCE [LARGE SCALE GENOMIC DNA]</scope>
    <source>
        <strain evidence="4 5">LMG 28165</strain>
    </source>
</reference>
<name>A0A5C4U455_9CORY</name>
<dbReference type="PIRSF" id="PIRSF006487">
    <property type="entry name" value="GcvT"/>
    <property type="match status" value="1"/>
</dbReference>
<keyword evidence="1" id="KW-0809">Transit peptide</keyword>
<dbReference type="SUPFAM" id="SSF103025">
    <property type="entry name" value="Folate-binding domain"/>
    <property type="match status" value="1"/>
</dbReference>
<dbReference type="AlphaFoldDB" id="A0A5C4U455"/>
<dbReference type="PANTHER" id="PTHR22602:SF0">
    <property type="entry name" value="TRANSFERASE CAF17, MITOCHONDRIAL-RELATED"/>
    <property type="match status" value="1"/>
</dbReference>
<dbReference type="InterPro" id="IPR045179">
    <property type="entry name" value="YgfZ/GcvT"/>
</dbReference>
<feature type="domain" description="CAF17 C-terminal" evidence="3">
    <location>
        <begin position="293"/>
        <end position="348"/>
    </location>
</feature>
<dbReference type="InterPro" id="IPR017703">
    <property type="entry name" value="YgfZ/GCV_T_CS"/>
</dbReference>
<dbReference type="GO" id="GO:0016226">
    <property type="term" value="P:iron-sulfur cluster assembly"/>
    <property type="evidence" value="ECO:0007669"/>
    <property type="project" value="TreeGrafter"/>
</dbReference>
<dbReference type="InterPro" id="IPR027266">
    <property type="entry name" value="TrmE/GcvT-like"/>
</dbReference>
<dbReference type="OrthoDB" id="9796287at2"/>
<dbReference type="EMBL" id="VDHJ01000011">
    <property type="protein sequence ID" value="TNL96105.1"/>
    <property type="molecule type" value="Genomic_DNA"/>
</dbReference>
<evidence type="ECO:0000256" key="1">
    <source>
        <dbReference type="ARBA" id="ARBA00022946"/>
    </source>
</evidence>
<proteinExistence type="predicted"/>
<dbReference type="RefSeq" id="WP_139466128.1">
    <property type="nucleotide sequence ID" value="NZ_VDHJ01000011.1"/>
</dbReference>